<evidence type="ECO:0000259" key="1">
    <source>
        <dbReference type="Pfam" id="PF00561"/>
    </source>
</evidence>
<evidence type="ECO:0000313" key="2">
    <source>
        <dbReference type="Proteomes" id="UP000887575"/>
    </source>
</evidence>
<dbReference type="PANTHER" id="PTHR12277">
    <property type="entry name" value="ALPHA/BETA HYDROLASE DOMAIN-CONTAINING PROTEIN"/>
    <property type="match status" value="1"/>
</dbReference>
<dbReference type="AlphaFoldDB" id="A0AAF3EJA3"/>
<reference evidence="3" key="1">
    <citation type="submission" date="2024-02" db="UniProtKB">
        <authorList>
            <consortium name="WormBaseParasite"/>
        </authorList>
    </citation>
    <scope>IDENTIFICATION</scope>
</reference>
<dbReference type="InterPro" id="IPR000073">
    <property type="entry name" value="AB_hydrolase_1"/>
</dbReference>
<dbReference type="Proteomes" id="UP000887575">
    <property type="component" value="Unassembled WGS sequence"/>
</dbReference>
<feature type="domain" description="AB hydrolase-1" evidence="1">
    <location>
        <begin position="250"/>
        <end position="330"/>
    </location>
</feature>
<dbReference type="WBParaSite" id="MBELARI_LOCUS14076">
    <property type="protein sequence ID" value="MBELARI_LOCUS14076"/>
    <property type="gene ID" value="MBELARI_LOCUS14076"/>
</dbReference>
<sequence length="463" mass="52504">MVETISVASTRNAADGSLNGKISKEAGNNARVVFSKMDYKEMFNEFKKAQLETKVERDRQLSQTSLYPRPSLIPQRSFKDLERCPVHNQSTKQTHWKTKSLLTLKWLGIISFVVCPPIPKIFLRKILFTPPPKFLYYYFVSTEQNGKRVAHMTASSAHKASRPLTMCLPYATTPHLRCMDVLLQIRRIQVDTVETSCGNHLAVVYVMCEKLTMRMKPLGIAKSPQLVIFAQPNSTDLGMCMFTDPNLVDIADFLQCDLLAFDYSGYGISTGVSGEATIYADMDAIWGYATEKLGYDKKNIILLGFSIGTAAVSFLAAKHSEVRALILFAPFTSFLRVLTRNPDKETTCKHDKFCTFDRAEKILCKTLICHGDMDGIIKPDHSLVLSRRIANATEPVIVNASHQTIFCDRFTWDVVRMFVLERCEITDEWNKARKMASETDESTGSWIDSEVIERGKQEREIRR</sequence>
<dbReference type="InterPro" id="IPR029058">
    <property type="entry name" value="AB_hydrolase_fold"/>
</dbReference>
<dbReference type="PANTHER" id="PTHR12277:SF56">
    <property type="entry name" value="AB HYDROLASE-1 DOMAIN-CONTAINING PROTEIN"/>
    <property type="match status" value="1"/>
</dbReference>
<dbReference type="Pfam" id="PF00561">
    <property type="entry name" value="Abhydrolase_1"/>
    <property type="match status" value="1"/>
</dbReference>
<dbReference type="SUPFAM" id="SSF53474">
    <property type="entry name" value="alpha/beta-Hydrolases"/>
    <property type="match status" value="1"/>
</dbReference>
<keyword evidence="2" id="KW-1185">Reference proteome</keyword>
<organism evidence="2 3">
    <name type="scientific">Mesorhabditis belari</name>
    <dbReference type="NCBI Taxonomy" id="2138241"/>
    <lineage>
        <taxon>Eukaryota</taxon>
        <taxon>Metazoa</taxon>
        <taxon>Ecdysozoa</taxon>
        <taxon>Nematoda</taxon>
        <taxon>Chromadorea</taxon>
        <taxon>Rhabditida</taxon>
        <taxon>Rhabditina</taxon>
        <taxon>Rhabditomorpha</taxon>
        <taxon>Rhabditoidea</taxon>
        <taxon>Rhabditidae</taxon>
        <taxon>Mesorhabditinae</taxon>
        <taxon>Mesorhabditis</taxon>
    </lineage>
</organism>
<dbReference type="GO" id="GO:0010008">
    <property type="term" value="C:endosome membrane"/>
    <property type="evidence" value="ECO:0007669"/>
    <property type="project" value="TreeGrafter"/>
</dbReference>
<dbReference type="GO" id="GO:0005886">
    <property type="term" value="C:plasma membrane"/>
    <property type="evidence" value="ECO:0007669"/>
    <property type="project" value="TreeGrafter"/>
</dbReference>
<accession>A0AAF3EJA3</accession>
<dbReference type="Gene3D" id="3.40.50.1820">
    <property type="entry name" value="alpha/beta hydrolase"/>
    <property type="match status" value="1"/>
</dbReference>
<dbReference type="GO" id="GO:0008474">
    <property type="term" value="F:palmitoyl-(protein) hydrolase activity"/>
    <property type="evidence" value="ECO:0007669"/>
    <property type="project" value="TreeGrafter"/>
</dbReference>
<proteinExistence type="predicted"/>
<protein>
    <recommendedName>
        <fullName evidence="1">AB hydrolase-1 domain-containing protein</fullName>
    </recommendedName>
</protein>
<name>A0AAF3EJA3_9BILA</name>
<evidence type="ECO:0000313" key="3">
    <source>
        <dbReference type="WBParaSite" id="MBELARI_LOCUS14076"/>
    </source>
</evidence>